<organism evidence="1 2">
    <name type="scientific">Nocardia tengchongensis</name>
    <dbReference type="NCBI Taxonomy" id="2055889"/>
    <lineage>
        <taxon>Bacteria</taxon>
        <taxon>Bacillati</taxon>
        <taxon>Actinomycetota</taxon>
        <taxon>Actinomycetes</taxon>
        <taxon>Mycobacteriales</taxon>
        <taxon>Nocardiaceae</taxon>
        <taxon>Nocardia</taxon>
    </lineage>
</organism>
<accession>A0ABX8CGU1</accession>
<evidence type="ECO:0000313" key="2">
    <source>
        <dbReference type="Proteomes" id="UP000683310"/>
    </source>
</evidence>
<evidence type="ECO:0000313" key="1">
    <source>
        <dbReference type="EMBL" id="QVI19100.1"/>
    </source>
</evidence>
<dbReference type="EMBL" id="CP074371">
    <property type="protein sequence ID" value="QVI19100.1"/>
    <property type="molecule type" value="Genomic_DNA"/>
</dbReference>
<proteinExistence type="predicted"/>
<keyword evidence="2" id="KW-1185">Reference proteome</keyword>
<sequence length="120" mass="13327">MYLVIDPVGRPEVTLDDPADFTALAVVVLAHPGDLDLGAMLQQWGLLDGTHAWLHVQRLEDELGRRLGDDPQWPQRFTAMLDYALAHGWLDEHGTTVRAHVRWQPPTTSEAPAGQESAAR</sequence>
<protein>
    <submittedName>
        <fullName evidence="1">Uncharacterized protein</fullName>
    </submittedName>
</protein>
<name>A0ABX8CGU1_9NOCA</name>
<gene>
    <name evidence="1" type="ORF">KHQ06_21815</name>
</gene>
<dbReference type="Proteomes" id="UP000683310">
    <property type="component" value="Chromosome"/>
</dbReference>
<reference evidence="1 2" key="1">
    <citation type="submission" date="2021-04" db="EMBL/GenBank/DDBJ databases">
        <title>Nocardia tengchongensis.</title>
        <authorList>
            <person name="Zhuang k."/>
            <person name="Ran Y."/>
            <person name="Li W."/>
        </authorList>
    </citation>
    <scope>NUCLEOTIDE SEQUENCE [LARGE SCALE GENOMIC DNA]</scope>
    <source>
        <strain evidence="1 2">CFH S0057</strain>
    </source>
</reference>